<proteinExistence type="inferred from homology"/>
<evidence type="ECO:0000256" key="4">
    <source>
        <dbReference type="ARBA" id="ARBA00022692"/>
    </source>
</evidence>
<dbReference type="PANTHER" id="PTHR30250:SF10">
    <property type="entry name" value="LIPOPOLYSACCHARIDE BIOSYNTHESIS PROTEIN WZXC"/>
    <property type="match status" value="1"/>
</dbReference>
<evidence type="ECO:0000256" key="6">
    <source>
        <dbReference type="ARBA" id="ARBA00023136"/>
    </source>
</evidence>
<comment type="similarity">
    <text evidence="2">Belongs to the polysaccharide synthase family.</text>
</comment>
<dbReference type="InterPro" id="IPR050833">
    <property type="entry name" value="Poly_Biosynth_Transport"/>
</dbReference>
<feature type="transmembrane region" description="Helical" evidence="7">
    <location>
        <begin position="212"/>
        <end position="231"/>
    </location>
</feature>
<dbReference type="EMBL" id="DWZA01000068">
    <property type="protein sequence ID" value="HJA71484.1"/>
    <property type="molecule type" value="Genomic_DNA"/>
</dbReference>
<feature type="transmembrane region" description="Helical" evidence="7">
    <location>
        <begin position="362"/>
        <end position="395"/>
    </location>
</feature>
<reference evidence="8" key="1">
    <citation type="journal article" date="2021" name="PeerJ">
        <title>Extensive microbial diversity within the chicken gut microbiome revealed by metagenomics and culture.</title>
        <authorList>
            <person name="Gilroy R."/>
            <person name="Ravi A."/>
            <person name="Getino M."/>
            <person name="Pursley I."/>
            <person name="Horton D.L."/>
            <person name="Alikhan N.F."/>
            <person name="Baker D."/>
            <person name="Gharbi K."/>
            <person name="Hall N."/>
            <person name="Watson M."/>
            <person name="Adriaenssens E.M."/>
            <person name="Foster-Nyarko E."/>
            <person name="Jarju S."/>
            <person name="Secka A."/>
            <person name="Antonio M."/>
            <person name="Oren A."/>
            <person name="Chaudhuri R.R."/>
            <person name="La Ragione R."/>
            <person name="Hildebrand F."/>
            <person name="Pallen M.J."/>
        </authorList>
    </citation>
    <scope>NUCLEOTIDE SEQUENCE</scope>
    <source>
        <strain evidence="8">CHK178-16964</strain>
    </source>
</reference>
<feature type="transmembrane region" description="Helical" evidence="7">
    <location>
        <begin position="416"/>
        <end position="438"/>
    </location>
</feature>
<accession>A0A9D2KNT1</accession>
<organism evidence="8 9">
    <name type="scientific">Candidatus Lachnoclostridium stercoravium</name>
    <dbReference type="NCBI Taxonomy" id="2838633"/>
    <lineage>
        <taxon>Bacteria</taxon>
        <taxon>Bacillati</taxon>
        <taxon>Bacillota</taxon>
        <taxon>Clostridia</taxon>
        <taxon>Lachnospirales</taxon>
        <taxon>Lachnospiraceae</taxon>
    </lineage>
</organism>
<evidence type="ECO:0000256" key="7">
    <source>
        <dbReference type="SAM" id="Phobius"/>
    </source>
</evidence>
<feature type="transmembrane region" description="Helical" evidence="7">
    <location>
        <begin position="39"/>
        <end position="56"/>
    </location>
</feature>
<feature type="transmembrane region" description="Helical" evidence="7">
    <location>
        <begin position="141"/>
        <end position="162"/>
    </location>
</feature>
<evidence type="ECO:0000313" key="8">
    <source>
        <dbReference type="EMBL" id="HJA71484.1"/>
    </source>
</evidence>
<gene>
    <name evidence="8" type="ORF">IAA07_07880</name>
</gene>
<name>A0A9D2KNT1_9FIRM</name>
<dbReference type="Pfam" id="PF13440">
    <property type="entry name" value="Polysacc_synt_3"/>
    <property type="match status" value="1"/>
</dbReference>
<dbReference type="Proteomes" id="UP000823900">
    <property type="component" value="Unassembled WGS sequence"/>
</dbReference>
<evidence type="ECO:0000256" key="3">
    <source>
        <dbReference type="ARBA" id="ARBA00022475"/>
    </source>
</evidence>
<dbReference type="CDD" id="cd13127">
    <property type="entry name" value="MATE_tuaB_like"/>
    <property type="match status" value="1"/>
</dbReference>
<feature type="transmembrane region" description="Helical" evidence="7">
    <location>
        <begin position="444"/>
        <end position="467"/>
    </location>
</feature>
<evidence type="ECO:0000256" key="1">
    <source>
        <dbReference type="ARBA" id="ARBA00004651"/>
    </source>
</evidence>
<evidence type="ECO:0000256" key="5">
    <source>
        <dbReference type="ARBA" id="ARBA00022989"/>
    </source>
</evidence>
<dbReference type="PANTHER" id="PTHR30250">
    <property type="entry name" value="PST FAMILY PREDICTED COLANIC ACID TRANSPORTER"/>
    <property type="match status" value="1"/>
</dbReference>
<feature type="transmembrane region" description="Helical" evidence="7">
    <location>
        <begin position="77"/>
        <end position="100"/>
    </location>
</feature>
<keyword evidence="4 7" id="KW-0812">Transmembrane</keyword>
<feature type="transmembrane region" description="Helical" evidence="7">
    <location>
        <begin position="290"/>
        <end position="312"/>
    </location>
</feature>
<sequence length="477" mass="52705">MKDKVVNGLFWKLLENGGAQGIQFVVAVILARLLTPEEYGTVGIITIFIIIANVIVQNGFSTALVQKFEADEKDFSSVFYFGLAAALVMYGVLFLCAPLIAQFYGDPILCPLVRVLGIVLFPGSVISVQTAYVSRKMEFKALFKATMGAVIISGAGSIWMAVEGMGVWAMAGQQILYYFALMGGLFLDLTWKPRLVFSIRRIRSMFRFGWKLLCAALIDTLFSNLYGLIMGKIYNQAVLGIYNRGEQFPKLIATNLGAAIQSVLLPAFAKEQDDVNQVRNMARKAIQVSSYTVLPMLIGMMAVADTMVLALLGERWLVCVPFLRIMCVAYCFYPIHITNLQAINAMGRSDIFLKLEVMKKVVGIAGLLIGVQFGAIVMVSIKAFVDFVCIFINAWPNRKILNYSIGSQWKDMFPSLCLSIAMGLIVYGLGQFIPGAWLRLAVQMAAGAAVYVALSFVFHIESFTYLVDIVKKRTGRI</sequence>
<evidence type="ECO:0000313" key="9">
    <source>
        <dbReference type="Proteomes" id="UP000823900"/>
    </source>
</evidence>
<feature type="transmembrane region" description="Helical" evidence="7">
    <location>
        <begin position="112"/>
        <end position="134"/>
    </location>
</feature>
<comment type="subcellular location">
    <subcellularLocation>
        <location evidence="1">Cell membrane</location>
        <topology evidence="1">Multi-pass membrane protein</topology>
    </subcellularLocation>
</comment>
<reference evidence="8" key="2">
    <citation type="submission" date="2021-04" db="EMBL/GenBank/DDBJ databases">
        <authorList>
            <person name="Gilroy R."/>
        </authorList>
    </citation>
    <scope>NUCLEOTIDE SEQUENCE</scope>
    <source>
        <strain evidence="8">CHK178-16964</strain>
    </source>
</reference>
<dbReference type="GO" id="GO:0005886">
    <property type="term" value="C:plasma membrane"/>
    <property type="evidence" value="ECO:0007669"/>
    <property type="project" value="UniProtKB-SubCell"/>
</dbReference>
<keyword evidence="6 7" id="KW-0472">Membrane</keyword>
<keyword evidence="3" id="KW-1003">Cell membrane</keyword>
<dbReference type="AlphaFoldDB" id="A0A9D2KNT1"/>
<protein>
    <submittedName>
        <fullName evidence="8">Lipopolysaccharide biosynthesis protein</fullName>
    </submittedName>
</protein>
<keyword evidence="5 7" id="KW-1133">Transmembrane helix</keyword>
<evidence type="ECO:0000256" key="2">
    <source>
        <dbReference type="ARBA" id="ARBA00007430"/>
    </source>
</evidence>
<comment type="caution">
    <text evidence="8">The sequence shown here is derived from an EMBL/GenBank/DDBJ whole genome shotgun (WGS) entry which is preliminary data.</text>
</comment>
<feature type="transmembrane region" description="Helical" evidence="7">
    <location>
        <begin position="174"/>
        <end position="191"/>
    </location>
</feature>